<gene>
    <name evidence="3" type="ORF">ABID21_003907</name>
</gene>
<name>A0ABV2HB53_9HYPH</name>
<evidence type="ECO:0008006" key="5">
    <source>
        <dbReference type="Google" id="ProtNLM"/>
    </source>
</evidence>
<accession>A0ABV2HB53</accession>
<feature type="domain" description="DUF4334" evidence="2">
    <location>
        <begin position="118"/>
        <end position="171"/>
    </location>
</feature>
<dbReference type="Pfam" id="PF14232">
    <property type="entry name" value="DUF4334"/>
    <property type="match status" value="1"/>
</dbReference>
<dbReference type="Gene3D" id="2.40.128.580">
    <property type="entry name" value="GXWXG domain"/>
    <property type="match status" value="1"/>
</dbReference>
<evidence type="ECO:0000259" key="2">
    <source>
        <dbReference type="Pfam" id="PF14232"/>
    </source>
</evidence>
<evidence type="ECO:0000313" key="4">
    <source>
        <dbReference type="Proteomes" id="UP001549031"/>
    </source>
</evidence>
<dbReference type="InterPro" id="IPR025568">
    <property type="entry name" value="DUF4334"/>
</dbReference>
<proteinExistence type="predicted"/>
<comment type="caution">
    <text evidence="3">The sequence shown here is derived from an EMBL/GenBank/DDBJ whole genome shotgun (WGS) entry which is preliminary data.</text>
</comment>
<dbReference type="Proteomes" id="UP001549031">
    <property type="component" value="Unassembled WGS sequence"/>
</dbReference>
<dbReference type="EMBL" id="JBEPLJ010000016">
    <property type="protein sequence ID" value="MET3587776.1"/>
    <property type="molecule type" value="Genomic_DNA"/>
</dbReference>
<dbReference type="Pfam" id="PF14231">
    <property type="entry name" value="GXWXG"/>
    <property type="match status" value="1"/>
</dbReference>
<keyword evidence="4" id="KW-1185">Reference proteome</keyword>
<evidence type="ECO:0000259" key="1">
    <source>
        <dbReference type="Pfam" id="PF14231"/>
    </source>
</evidence>
<protein>
    <recommendedName>
        <fullName evidence="5">GXWXG protein</fullName>
    </recommendedName>
</protein>
<dbReference type="RefSeq" id="WP_247245398.1">
    <property type="nucleotide sequence ID" value="NZ_JALJRA010000015.1"/>
</dbReference>
<feature type="domain" description="GXWXG" evidence="1">
    <location>
        <begin position="17"/>
        <end position="72"/>
    </location>
</feature>
<dbReference type="InterPro" id="IPR025951">
    <property type="entry name" value="GXWXG_dom"/>
</dbReference>
<reference evidence="3 4" key="1">
    <citation type="submission" date="2024-06" db="EMBL/GenBank/DDBJ databases">
        <title>Genomic Encyclopedia of Type Strains, Phase IV (KMG-IV): sequencing the most valuable type-strain genomes for metagenomic binning, comparative biology and taxonomic classification.</title>
        <authorList>
            <person name="Goeker M."/>
        </authorList>
    </citation>
    <scope>NUCLEOTIDE SEQUENCE [LARGE SCALE GENOMIC DNA]</scope>
    <source>
        <strain evidence="3 4">DSM 105042</strain>
    </source>
</reference>
<evidence type="ECO:0000313" key="3">
    <source>
        <dbReference type="EMBL" id="MET3587776.1"/>
    </source>
</evidence>
<organism evidence="3 4">
    <name type="scientific">Pseudorhizobium tarimense</name>
    <dbReference type="NCBI Taxonomy" id="1079109"/>
    <lineage>
        <taxon>Bacteria</taxon>
        <taxon>Pseudomonadati</taxon>
        <taxon>Pseudomonadota</taxon>
        <taxon>Alphaproteobacteria</taxon>
        <taxon>Hyphomicrobiales</taxon>
        <taxon>Rhizobiaceae</taxon>
        <taxon>Rhizobium/Agrobacterium group</taxon>
        <taxon>Pseudorhizobium</taxon>
    </lineage>
</organism>
<sequence>MKQSPLHVTLQTEVASWFHSLDPVRPDDMIGLWKGVGLSSGHPLDGVLENLRWFGKRFHPDLRADALLFEGEHNRLVPVDPRFVPIRLVNRLAAFGRSTPARNLFSHVRPRVRAHATTATLRPLSNAGVTTAAMIYDRQPITDYFRRVNEHEIAGMMVVESDPRRYFFRLTKAEAGA</sequence>